<dbReference type="AlphaFoldDB" id="A0ABD2Q030"/>
<feature type="chain" id="PRO_5044814949" description="C2H2-type domain-containing protein" evidence="1">
    <location>
        <begin position="21"/>
        <end position="391"/>
    </location>
</feature>
<feature type="signal peptide" evidence="1">
    <location>
        <begin position="1"/>
        <end position="20"/>
    </location>
</feature>
<keyword evidence="3" id="KW-1185">Reference proteome</keyword>
<keyword evidence="1" id="KW-0732">Signal</keyword>
<evidence type="ECO:0000313" key="2">
    <source>
        <dbReference type="EMBL" id="KAL3311466.1"/>
    </source>
</evidence>
<organism evidence="2 3">
    <name type="scientific">Cichlidogyrus casuarinus</name>
    <dbReference type="NCBI Taxonomy" id="1844966"/>
    <lineage>
        <taxon>Eukaryota</taxon>
        <taxon>Metazoa</taxon>
        <taxon>Spiralia</taxon>
        <taxon>Lophotrochozoa</taxon>
        <taxon>Platyhelminthes</taxon>
        <taxon>Monogenea</taxon>
        <taxon>Monopisthocotylea</taxon>
        <taxon>Dactylogyridea</taxon>
        <taxon>Ancyrocephalidae</taxon>
        <taxon>Cichlidogyrus</taxon>
    </lineage>
</organism>
<dbReference type="EMBL" id="JBJKFK010002206">
    <property type="protein sequence ID" value="KAL3311466.1"/>
    <property type="molecule type" value="Genomic_DNA"/>
</dbReference>
<evidence type="ECO:0000256" key="1">
    <source>
        <dbReference type="SAM" id="SignalP"/>
    </source>
</evidence>
<comment type="caution">
    <text evidence="2">The sequence shown here is derived from an EMBL/GenBank/DDBJ whole genome shotgun (WGS) entry which is preliminary data.</text>
</comment>
<accession>A0ABD2Q030</accession>
<name>A0ABD2Q030_9PLAT</name>
<sequence length="391" mass="43346">MKRLLLTITVILVGVAATSKLEVDLTSGLFACDVVANVTVREDVIRQQATPHKVASTAMNGAYDPIMLTSNRQFMNISCKRCHEDLDGLKYEAHKAYVEHRSGATAYKRPSEAPGMIVLRLVSTDEEVVRIERRVSLEPKKAHSESNDEHWSEEGDERQVMYLDVEELLEHIRSNNGSSPFELMKVVLTAQFLGRSQIEVDILWMNTISVRNNGTGLPPNKPAEYVGYKSEQVRPPHYSELEVAILASAGEHEQGPKGIMVTVLLVPSVIYTAFDWGAVTVVLMLAFSVGTCTNPAQFADKLHKPMPIIAGTFVQTVSMPLVSNPVGSISVVVGHPLLAQVTLVNQPIHVLHCWKMAIIAPEKEKSSRCDINLITNITQHSCYEQRNEIIE</sequence>
<dbReference type="Proteomes" id="UP001626550">
    <property type="component" value="Unassembled WGS sequence"/>
</dbReference>
<protein>
    <recommendedName>
        <fullName evidence="4">C2H2-type domain-containing protein</fullName>
    </recommendedName>
</protein>
<proteinExistence type="predicted"/>
<evidence type="ECO:0008006" key="4">
    <source>
        <dbReference type="Google" id="ProtNLM"/>
    </source>
</evidence>
<gene>
    <name evidence="2" type="ORF">Ciccas_009954</name>
</gene>
<evidence type="ECO:0000313" key="3">
    <source>
        <dbReference type="Proteomes" id="UP001626550"/>
    </source>
</evidence>
<reference evidence="2 3" key="1">
    <citation type="submission" date="2024-11" db="EMBL/GenBank/DDBJ databases">
        <title>Adaptive evolution of stress response genes in parasites aligns with host niche diversity.</title>
        <authorList>
            <person name="Hahn C."/>
            <person name="Resl P."/>
        </authorList>
    </citation>
    <scope>NUCLEOTIDE SEQUENCE [LARGE SCALE GENOMIC DNA]</scope>
    <source>
        <strain evidence="2">EGGRZ-B1_66</strain>
        <tissue evidence="2">Body</tissue>
    </source>
</reference>